<organism evidence="2 3">
    <name type="scientific">Panagrellus redivivus</name>
    <name type="common">Microworm</name>
    <dbReference type="NCBI Taxonomy" id="6233"/>
    <lineage>
        <taxon>Eukaryota</taxon>
        <taxon>Metazoa</taxon>
        <taxon>Ecdysozoa</taxon>
        <taxon>Nematoda</taxon>
        <taxon>Chromadorea</taxon>
        <taxon>Rhabditida</taxon>
        <taxon>Tylenchina</taxon>
        <taxon>Panagrolaimomorpha</taxon>
        <taxon>Panagrolaimoidea</taxon>
        <taxon>Panagrolaimidae</taxon>
        <taxon>Panagrellus</taxon>
    </lineage>
</organism>
<evidence type="ECO:0000313" key="3">
    <source>
        <dbReference type="WBParaSite" id="Pan_g4360.t1"/>
    </source>
</evidence>
<evidence type="ECO:0000313" key="2">
    <source>
        <dbReference type="Proteomes" id="UP000492821"/>
    </source>
</evidence>
<evidence type="ECO:0000256" key="1">
    <source>
        <dbReference type="SAM" id="MobiDB-lite"/>
    </source>
</evidence>
<dbReference type="AlphaFoldDB" id="A0A7E4VYF3"/>
<reference evidence="2" key="1">
    <citation type="journal article" date="2013" name="Genetics">
        <title>The draft genome and transcriptome of Panagrellus redivivus are shaped by the harsh demands of a free-living lifestyle.</title>
        <authorList>
            <person name="Srinivasan J."/>
            <person name="Dillman A.R."/>
            <person name="Macchietto M.G."/>
            <person name="Heikkinen L."/>
            <person name="Lakso M."/>
            <person name="Fracchia K.M."/>
            <person name="Antoshechkin I."/>
            <person name="Mortazavi A."/>
            <person name="Wong G."/>
            <person name="Sternberg P.W."/>
        </authorList>
    </citation>
    <scope>NUCLEOTIDE SEQUENCE [LARGE SCALE GENOMIC DNA]</scope>
    <source>
        <strain evidence="2">MT8872</strain>
    </source>
</reference>
<dbReference type="Proteomes" id="UP000492821">
    <property type="component" value="Unassembled WGS sequence"/>
</dbReference>
<keyword evidence="2" id="KW-1185">Reference proteome</keyword>
<dbReference type="WBParaSite" id="Pan_g4360.t1">
    <property type="protein sequence ID" value="Pan_g4360.t1"/>
    <property type="gene ID" value="Pan_g4360"/>
</dbReference>
<proteinExistence type="predicted"/>
<reference evidence="3" key="2">
    <citation type="submission" date="2020-10" db="UniProtKB">
        <authorList>
            <consortium name="WormBaseParasite"/>
        </authorList>
    </citation>
    <scope>IDENTIFICATION</scope>
</reference>
<sequence length="176" mass="20270">ILEADLALTGISKREEPKNVPRFNAEWPKLNMAIFEEADDADDEESGVEEEVDVDRTRQIKLLEQMKEEHAINFKKNILQNIRPDDAMTKILTKVKDNEDIYPLLADLNAKTRLKVLKQTFGKKSKEYKFELKSLKNERKAARAEKKAKKAEKKMPLPVSGPSEPEVIIERGLSFY</sequence>
<name>A0A7E4VYF3_PANRE</name>
<protein>
    <submittedName>
        <fullName evidence="3">Nucleolar protein 16</fullName>
    </submittedName>
</protein>
<feature type="region of interest" description="Disordered" evidence="1">
    <location>
        <begin position="141"/>
        <end position="163"/>
    </location>
</feature>
<accession>A0A7E4VYF3</accession>